<comment type="caution">
    <text evidence="6">The sequence shown here is derived from an EMBL/GenBank/DDBJ whole genome shotgun (WGS) entry which is preliminary data.</text>
</comment>
<accession>A0A7C4ZGM9</accession>
<dbReference type="PROSITE" id="PS50937">
    <property type="entry name" value="HTH_MERR_2"/>
    <property type="match status" value="1"/>
</dbReference>
<dbReference type="PROSITE" id="PS00552">
    <property type="entry name" value="HTH_MERR_1"/>
    <property type="match status" value="1"/>
</dbReference>
<evidence type="ECO:0000256" key="2">
    <source>
        <dbReference type="ARBA" id="ARBA00023125"/>
    </source>
</evidence>
<evidence type="ECO:0000256" key="1">
    <source>
        <dbReference type="ARBA" id="ARBA00023015"/>
    </source>
</evidence>
<gene>
    <name evidence="6" type="ORF">ENK37_05305</name>
</gene>
<dbReference type="InterPro" id="IPR009061">
    <property type="entry name" value="DNA-bd_dom_put_sf"/>
</dbReference>
<dbReference type="PANTHER" id="PTHR30204">
    <property type="entry name" value="REDOX-CYCLING DRUG-SENSING TRANSCRIPTIONAL ACTIVATOR SOXR"/>
    <property type="match status" value="1"/>
</dbReference>
<dbReference type="SMART" id="SM00422">
    <property type="entry name" value="HTH_MERR"/>
    <property type="match status" value="1"/>
</dbReference>
<dbReference type="Proteomes" id="UP000885759">
    <property type="component" value="Unassembled WGS sequence"/>
</dbReference>
<keyword evidence="2" id="KW-0238">DNA-binding</keyword>
<keyword evidence="3" id="KW-0804">Transcription</keyword>
<evidence type="ECO:0000313" key="6">
    <source>
        <dbReference type="EMBL" id="HGY09457.1"/>
    </source>
</evidence>
<dbReference type="GO" id="GO:0003677">
    <property type="term" value="F:DNA binding"/>
    <property type="evidence" value="ECO:0007669"/>
    <property type="project" value="UniProtKB-KW"/>
</dbReference>
<name>A0A7C4ZGM9_9DEIN</name>
<dbReference type="SUPFAM" id="SSF46955">
    <property type="entry name" value="Putative DNA-binding domain"/>
    <property type="match status" value="1"/>
</dbReference>
<evidence type="ECO:0000256" key="4">
    <source>
        <dbReference type="SAM" id="Coils"/>
    </source>
</evidence>
<dbReference type="CDD" id="cd04770">
    <property type="entry name" value="HTH_HMRTR"/>
    <property type="match status" value="1"/>
</dbReference>
<protein>
    <submittedName>
        <fullName evidence="6">Heavy metal-responsive transcriptional regulator</fullName>
    </submittedName>
</protein>
<evidence type="ECO:0000256" key="3">
    <source>
        <dbReference type="ARBA" id="ARBA00023163"/>
    </source>
</evidence>
<keyword evidence="4" id="KW-0175">Coiled coil</keyword>
<proteinExistence type="predicted"/>
<reference evidence="6" key="1">
    <citation type="journal article" date="2020" name="mSystems">
        <title>Genome- and Community-Level Interaction Insights into Carbon Utilization and Element Cycling Functions of Hydrothermarchaeota in Hydrothermal Sediment.</title>
        <authorList>
            <person name="Zhou Z."/>
            <person name="Liu Y."/>
            <person name="Xu W."/>
            <person name="Pan J."/>
            <person name="Luo Z.H."/>
            <person name="Li M."/>
        </authorList>
    </citation>
    <scope>NUCLEOTIDE SEQUENCE [LARGE SCALE GENOMIC DNA]</scope>
    <source>
        <strain evidence="6">HyVt-570</strain>
    </source>
</reference>
<dbReference type="PRINTS" id="PR00040">
    <property type="entry name" value="HTHMERR"/>
</dbReference>
<dbReference type="PANTHER" id="PTHR30204:SF94">
    <property type="entry name" value="HEAVY METAL-DEPENDENT TRANSCRIPTIONAL REGULATOR HI_0293-RELATED"/>
    <property type="match status" value="1"/>
</dbReference>
<feature type="domain" description="HTH merR-type" evidence="5">
    <location>
        <begin position="1"/>
        <end position="70"/>
    </location>
</feature>
<dbReference type="GO" id="GO:0003700">
    <property type="term" value="F:DNA-binding transcription factor activity"/>
    <property type="evidence" value="ECO:0007669"/>
    <property type="project" value="InterPro"/>
</dbReference>
<dbReference type="Pfam" id="PF13411">
    <property type="entry name" value="MerR_1"/>
    <property type="match status" value="1"/>
</dbReference>
<evidence type="ECO:0000259" key="5">
    <source>
        <dbReference type="PROSITE" id="PS50937"/>
    </source>
</evidence>
<dbReference type="EMBL" id="DRPZ01000141">
    <property type="protein sequence ID" value="HGY09457.1"/>
    <property type="molecule type" value="Genomic_DNA"/>
</dbReference>
<dbReference type="InterPro" id="IPR047057">
    <property type="entry name" value="MerR_fam"/>
</dbReference>
<feature type="coiled-coil region" evidence="4">
    <location>
        <begin position="82"/>
        <end position="109"/>
    </location>
</feature>
<organism evidence="6">
    <name type="scientific">Oceanithermus profundus</name>
    <dbReference type="NCBI Taxonomy" id="187137"/>
    <lineage>
        <taxon>Bacteria</taxon>
        <taxon>Thermotogati</taxon>
        <taxon>Deinococcota</taxon>
        <taxon>Deinococci</taxon>
        <taxon>Thermales</taxon>
        <taxon>Thermaceae</taxon>
        <taxon>Oceanithermus</taxon>
    </lineage>
</organism>
<sequence length="136" mass="14920">MLRIGELARAAGVSVDTLRFYERRGLLAPAARSEGGYRFYDKAALSRLAFIQRAKALGFTLAEIASVLGVMEGGQPPCAHVRALLEEKLADLERQMELLAEMRRDLSERLAWARAHPDPACDGPGGCVYLEPLPQP</sequence>
<dbReference type="InterPro" id="IPR000551">
    <property type="entry name" value="MerR-type_HTH_dom"/>
</dbReference>
<dbReference type="AlphaFoldDB" id="A0A7C4ZGM9"/>
<keyword evidence="1" id="KW-0805">Transcription regulation</keyword>
<dbReference type="Gene3D" id="1.10.1660.10">
    <property type="match status" value="1"/>
</dbReference>